<organism evidence="3 4">
    <name type="scientific">Marasmius crinis-equi</name>
    <dbReference type="NCBI Taxonomy" id="585013"/>
    <lineage>
        <taxon>Eukaryota</taxon>
        <taxon>Fungi</taxon>
        <taxon>Dikarya</taxon>
        <taxon>Basidiomycota</taxon>
        <taxon>Agaricomycotina</taxon>
        <taxon>Agaricomycetes</taxon>
        <taxon>Agaricomycetidae</taxon>
        <taxon>Agaricales</taxon>
        <taxon>Marasmiineae</taxon>
        <taxon>Marasmiaceae</taxon>
        <taxon>Marasmius</taxon>
    </lineage>
</organism>
<feature type="transmembrane region" description="Helical" evidence="2">
    <location>
        <begin position="555"/>
        <end position="574"/>
    </location>
</feature>
<protein>
    <submittedName>
        <fullName evidence="3">Uncharacterized protein</fullName>
    </submittedName>
</protein>
<comment type="caution">
    <text evidence="3">The sequence shown here is derived from an EMBL/GenBank/DDBJ whole genome shotgun (WGS) entry which is preliminary data.</text>
</comment>
<keyword evidence="2" id="KW-1133">Transmembrane helix</keyword>
<reference evidence="3 4" key="1">
    <citation type="submission" date="2024-02" db="EMBL/GenBank/DDBJ databases">
        <title>A draft genome for the cacao thread blight pathogen Marasmius crinis-equi.</title>
        <authorList>
            <person name="Cohen S.P."/>
            <person name="Baruah I.K."/>
            <person name="Amoako-Attah I."/>
            <person name="Bukari Y."/>
            <person name="Meinhardt L.W."/>
            <person name="Bailey B.A."/>
        </authorList>
    </citation>
    <scope>NUCLEOTIDE SEQUENCE [LARGE SCALE GENOMIC DNA]</scope>
    <source>
        <strain evidence="3 4">GH-76</strain>
    </source>
</reference>
<name>A0ABR3FHM5_9AGAR</name>
<accession>A0ABR3FHM5</accession>
<gene>
    <name evidence="3" type="ORF">V5O48_007306</name>
</gene>
<keyword evidence="2" id="KW-0812">Transmembrane</keyword>
<sequence length="639" mass="68534">MSYGAVHNPALDSPGLEKTSDSSQSRLDLSASTGKRGVFAQPVHKRPRNIVRNLWLTTFLPILAFAYLGFCYAAATHVIPVRMYKIDNPAEHLYAIKAGVTTVNIVIVTLALLPLESVLCDLKSEEFFRRLRTLRSGAPLNEVNDVSIPSHSLLQGILSSFRGIASRYYTGALLAGFLGIAISSLAPAALSVGLVSIEGDLMAIEVGSVPMDSLYKPETLSTNAEIDYHLGQFGTEGAAMGWVQTVLGQNLSFLPSSLQYAVPVPLRVSPTTRARYLTDALVMDPVCKWTIPNPPAAAGLSSSGIVSQLNITIPEYNVFVNYTGLSSWNSNGKTIEVIGGDSVLAGINMLKNLTTKDPVTDGTMAFMAAVVTSQDSIFSSSLDPSKLDLSGLPTQDITFNDTTSISKNLTTAKFSILVCQPRARIETREVILNGSGIAHVTTRTGLGRQGNLHDVQTALLLSQSLSKYTSDSGPETSYRGIGKAGQVRMFFGSNMSNSTATPIIKPLPVEDITNTYARIQQAAMVSYLSGKFGTAHVPGRFQTVKLVFQSSIPQVIASTVLFGLVTLFIDLCFFRSYTEKFTLVAVSASLARSNISEVCEGAREDLGGGERALDQMGRNPVRLVDDGLGARHGGTLQMN</sequence>
<feature type="region of interest" description="Disordered" evidence="1">
    <location>
        <begin position="1"/>
        <end position="27"/>
    </location>
</feature>
<evidence type="ECO:0000256" key="1">
    <source>
        <dbReference type="SAM" id="MobiDB-lite"/>
    </source>
</evidence>
<feature type="transmembrane region" description="Helical" evidence="2">
    <location>
        <begin position="168"/>
        <end position="190"/>
    </location>
</feature>
<evidence type="ECO:0000313" key="4">
    <source>
        <dbReference type="Proteomes" id="UP001465976"/>
    </source>
</evidence>
<dbReference type="Proteomes" id="UP001465976">
    <property type="component" value="Unassembled WGS sequence"/>
</dbReference>
<proteinExistence type="predicted"/>
<dbReference type="EMBL" id="JBAHYK010000378">
    <property type="protein sequence ID" value="KAL0574659.1"/>
    <property type="molecule type" value="Genomic_DNA"/>
</dbReference>
<keyword evidence="4" id="KW-1185">Reference proteome</keyword>
<evidence type="ECO:0000256" key="2">
    <source>
        <dbReference type="SAM" id="Phobius"/>
    </source>
</evidence>
<feature type="transmembrane region" description="Helical" evidence="2">
    <location>
        <begin position="95"/>
        <end position="115"/>
    </location>
</feature>
<feature type="transmembrane region" description="Helical" evidence="2">
    <location>
        <begin position="54"/>
        <end position="75"/>
    </location>
</feature>
<evidence type="ECO:0000313" key="3">
    <source>
        <dbReference type="EMBL" id="KAL0574659.1"/>
    </source>
</evidence>
<keyword evidence="2" id="KW-0472">Membrane</keyword>